<keyword evidence="2" id="KW-1185">Reference proteome</keyword>
<proteinExistence type="predicted"/>
<dbReference type="OrthoDB" id="9813817at2"/>
<protein>
    <submittedName>
        <fullName evidence="1">DUF3467 domain-containing protein</fullName>
    </submittedName>
</protein>
<dbReference type="Proteomes" id="UP000275348">
    <property type="component" value="Unassembled WGS sequence"/>
</dbReference>
<comment type="caution">
    <text evidence="1">The sequence shown here is derived from an EMBL/GenBank/DDBJ whole genome shotgun (WGS) entry which is preliminary data.</text>
</comment>
<dbReference type="RefSeq" id="WP_121933254.1">
    <property type="nucleotide sequence ID" value="NZ_RDOJ01000001.1"/>
</dbReference>
<gene>
    <name evidence="1" type="ORF">EAH69_00550</name>
</gene>
<organism evidence="1 2">
    <name type="scientific">Faecalibacter macacae</name>
    <dbReference type="NCBI Taxonomy" id="1859289"/>
    <lineage>
        <taxon>Bacteria</taxon>
        <taxon>Pseudomonadati</taxon>
        <taxon>Bacteroidota</taxon>
        <taxon>Flavobacteriia</taxon>
        <taxon>Flavobacteriales</taxon>
        <taxon>Weeksellaceae</taxon>
        <taxon>Faecalibacter</taxon>
    </lineage>
</organism>
<dbReference type="InterPro" id="IPR021857">
    <property type="entry name" value="DUF3467"/>
</dbReference>
<dbReference type="EMBL" id="RDOJ01000001">
    <property type="protein sequence ID" value="RLZ12676.1"/>
    <property type="molecule type" value="Genomic_DNA"/>
</dbReference>
<dbReference type="AlphaFoldDB" id="A0A3L9MKG5"/>
<accession>A0A3L9MKG5</accession>
<reference evidence="1 2" key="1">
    <citation type="submission" date="2018-10" db="EMBL/GenBank/DDBJ databases">
        <authorList>
            <person name="Chen X."/>
        </authorList>
    </citation>
    <scope>NUCLEOTIDE SEQUENCE [LARGE SCALE GENOMIC DNA]</scope>
    <source>
        <strain evidence="1 2">YIM 102668</strain>
    </source>
</reference>
<dbReference type="Pfam" id="PF11950">
    <property type="entry name" value="DUF3467"/>
    <property type="match status" value="1"/>
</dbReference>
<evidence type="ECO:0000313" key="2">
    <source>
        <dbReference type="Proteomes" id="UP000275348"/>
    </source>
</evidence>
<name>A0A3L9MKG5_9FLAO</name>
<evidence type="ECO:0000313" key="1">
    <source>
        <dbReference type="EMBL" id="RLZ12676.1"/>
    </source>
</evidence>
<sequence length="96" mass="10426">MSENQQNEGLNIELNELVAQGVYATGAIINHSASEFVVDFVQFMPGARPSVKSRIILSPLQAKQLASSLAENVATFENNFGEIKQPQQNGTANYEA</sequence>